<keyword evidence="12 18" id="KW-0548">Nucleotidyltransferase</keyword>
<dbReference type="EMBL" id="QOPI01000001">
    <property type="protein sequence ID" value="RCL45650.1"/>
    <property type="molecule type" value="Genomic_DNA"/>
</dbReference>
<dbReference type="InterPro" id="IPR000374">
    <property type="entry name" value="PC_trans"/>
</dbReference>
<name>A0A368C7W2_9GAMM</name>
<organism evidence="20 21">
    <name type="scientific">SAR86 cluster bacterium</name>
    <dbReference type="NCBI Taxonomy" id="2030880"/>
    <lineage>
        <taxon>Bacteria</taxon>
        <taxon>Pseudomonadati</taxon>
        <taxon>Pseudomonadota</taxon>
        <taxon>Gammaproteobacteria</taxon>
        <taxon>SAR86 cluster</taxon>
    </lineage>
</organism>
<reference evidence="20 21" key="1">
    <citation type="journal article" date="2018" name="Microbiome">
        <title>Fine metagenomic profile of the Mediterranean stratified and mixed water columns revealed by assembly and recruitment.</title>
        <authorList>
            <person name="Haro-Moreno J.M."/>
            <person name="Lopez-Perez M."/>
            <person name="De La Torre J.R."/>
            <person name="Picazo A."/>
            <person name="Camacho A."/>
            <person name="Rodriguez-Valera F."/>
        </authorList>
    </citation>
    <scope>NUCLEOTIDE SEQUENCE [LARGE SCALE GENOMIC DNA]</scope>
    <source>
        <strain evidence="20">MED-G78</strain>
    </source>
</reference>
<evidence type="ECO:0000256" key="16">
    <source>
        <dbReference type="ARBA" id="ARBA00023209"/>
    </source>
</evidence>
<evidence type="ECO:0000256" key="8">
    <source>
        <dbReference type="ARBA" id="ARBA00022475"/>
    </source>
</evidence>
<keyword evidence="15 19" id="KW-0472">Membrane</keyword>
<evidence type="ECO:0000256" key="15">
    <source>
        <dbReference type="ARBA" id="ARBA00023136"/>
    </source>
</evidence>
<comment type="pathway">
    <text evidence="3 18">Phospholipid metabolism; CDP-diacylglycerol biosynthesis; CDP-diacylglycerol from sn-glycerol 3-phosphate: step 3/3.</text>
</comment>
<feature type="transmembrane region" description="Helical" evidence="19">
    <location>
        <begin position="141"/>
        <end position="160"/>
    </location>
</feature>
<proteinExistence type="inferred from homology"/>
<dbReference type="GO" id="GO:0005886">
    <property type="term" value="C:plasma membrane"/>
    <property type="evidence" value="ECO:0007669"/>
    <property type="project" value="UniProtKB-SubCell"/>
</dbReference>
<keyword evidence="8" id="KW-1003">Cell membrane</keyword>
<dbReference type="Pfam" id="PF01148">
    <property type="entry name" value="CTP_transf_1"/>
    <property type="match status" value="1"/>
</dbReference>
<evidence type="ECO:0000256" key="9">
    <source>
        <dbReference type="ARBA" id="ARBA00022516"/>
    </source>
</evidence>
<dbReference type="Proteomes" id="UP000252915">
    <property type="component" value="Unassembled WGS sequence"/>
</dbReference>
<evidence type="ECO:0000256" key="7">
    <source>
        <dbReference type="ARBA" id="ARBA00019373"/>
    </source>
</evidence>
<keyword evidence="17" id="KW-1208">Phospholipid metabolism</keyword>
<gene>
    <name evidence="20" type="ORF">DBW92_00095</name>
</gene>
<accession>A0A368C7W2</accession>
<evidence type="ECO:0000256" key="3">
    <source>
        <dbReference type="ARBA" id="ARBA00005119"/>
    </source>
</evidence>
<keyword evidence="10 18" id="KW-0808">Transferase</keyword>
<keyword evidence="13 19" id="KW-1133">Transmembrane helix</keyword>
<dbReference type="UniPathway" id="UPA00557">
    <property type="reaction ID" value="UER00614"/>
</dbReference>
<dbReference type="GO" id="GO:0016024">
    <property type="term" value="P:CDP-diacylglycerol biosynthetic process"/>
    <property type="evidence" value="ECO:0007669"/>
    <property type="project" value="UniProtKB-UniPathway"/>
</dbReference>
<comment type="caution">
    <text evidence="20">The sequence shown here is derived from an EMBL/GenBank/DDBJ whole genome shotgun (WGS) entry which is preliminary data.</text>
</comment>
<comment type="catalytic activity">
    <reaction evidence="1 18">
        <text>a 1,2-diacyl-sn-glycero-3-phosphate + CTP + H(+) = a CDP-1,2-diacyl-sn-glycerol + diphosphate</text>
        <dbReference type="Rhea" id="RHEA:16229"/>
        <dbReference type="ChEBI" id="CHEBI:15378"/>
        <dbReference type="ChEBI" id="CHEBI:33019"/>
        <dbReference type="ChEBI" id="CHEBI:37563"/>
        <dbReference type="ChEBI" id="CHEBI:58332"/>
        <dbReference type="ChEBI" id="CHEBI:58608"/>
        <dbReference type="EC" id="2.7.7.41"/>
    </reaction>
</comment>
<evidence type="ECO:0000256" key="11">
    <source>
        <dbReference type="ARBA" id="ARBA00022692"/>
    </source>
</evidence>
<comment type="similarity">
    <text evidence="5 18">Belongs to the CDS family.</text>
</comment>
<evidence type="ECO:0000313" key="21">
    <source>
        <dbReference type="Proteomes" id="UP000252915"/>
    </source>
</evidence>
<evidence type="ECO:0000256" key="5">
    <source>
        <dbReference type="ARBA" id="ARBA00010185"/>
    </source>
</evidence>
<dbReference type="PROSITE" id="PS01315">
    <property type="entry name" value="CDS"/>
    <property type="match status" value="1"/>
</dbReference>
<dbReference type="AlphaFoldDB" id="A0A368C7W2"/>
<keyword evidence="11 18" id="KW-0812">Transmembrane</keyword>
<evidence type="ECO:0000313" key="20">
    <source>
        <dbReference type="EMBL" id="RCL45650.1"/>
    </source>
</evidence>
<feature type="transmembrane region" description="Helical" evidence="19">
    <location>
        <begin position="116"/>
        <end position="135"/>
    </location>
</feature>
<evidence type="ECO:0000256" key="2">
    <source>
        <dbReference type="ARBA" id="ARBA00004651"/>
    </source>
</evidence>
<comment type="pathway">
    <text evidence="4">Lipid metabolism.</text>
</comment>
<sequence length="272" mass="30395">MEKEFKQSLIRRSFTGLGIIIPFLALIYIANIYVTTIVIASIVLLSYTEWTKLSNSKSNIMDTVSIILFAVGCFYFELLFLKILIIAASLVWVLLSVFLLLNRLDYLKFMHFDSAVLKILLITGFLSSLLSITQIENYNHLLLFIVIVNTALVDIFAYIIGSRYGKTPLLQNISPNKTLEGLFGGLLSSMAFIALLFIFINLSSLMATIILISSIFAFVGDYSISYLKRRSSIKDTGNILPGHGGILDRVDSHLSAATIFTFLYIFIKISGI</sequence>
<feature type="transmembrane region" description="Helical" evidence="19">
    <location>
        <begin position="206"/>
        <end position="224"/>
    </location>
</feature>
<feature type="transmembrane region" description="Helical" evidence="19">
    <location>
        <begin position="20"/>
        <end position="47"/>
    </location>
</feature>
<keyword evidence="9" id="KW-0444">Lipid biosynthesis</keyword>
<evidence type="ECO:0000256" key="1">
    <source>
        <dbReference type="ARBA" id="ARBA00001698"/>
    </source>
</evidence>
<dbReference type="PANTHER" id="PTHR46382:SF1">
    <property type="entry name" value="PHOSPHATIDATE CYTIDYLYLTRANSFERASE"/>
    <property type="match status" value="1"/>
</dbReference>
<feature type="transmembrane region" description="Helical" evidence="19">
    <location>
        <begin position="181"/>
        <end position="200"/>
    </location>
</feature>
<evidence type="ECO:0000256" key="13">
    <source>
        <dbReference type="ARBA" id="ARBA00022989"/>
    </source>
</evidence>
<comment type="subcellular location">
    <subcellularLocation>
        <location evidence="2">Cell membrane</location>
        <topology evidence="2">Multi-pass membrane protein</topology>
    </subcellularLocation>
</comment>
<evidence type="ECO:0000256" key="14">
    <source>
        <dbReference type="ARBA" id="ARBA00023098"/>
    </source>
</evidence>
<evidence type="ECO:0000256" key="10">
    <source>
        <dbReference type="ARBA" id="ARBA00022679"/>
    </source>
</evidence>
<dbReference type="PANTHER" id="PTHR46382">
    <property type="entry name" value="PHOSPHATIDATE CYTIDYLYLTRANSFERASE"/>
    <property type="match status" value="1"/>
</dbReference>
<dbReference type="GO" id="GO:0004605">
    <property type="term" value="F:phosphatidate cytidylyltransferase activity"/>
    <property type="evidence" value="ECO:0007669"/>
    <property type="project" value="UniProtKB-EC"/>
</dbReference>
<keyword evidence="16" id="KW-0594">Phospholipid biosynthesis</keyword>
<dbReference type="EC" id="2.7.7.41" evidence="6 18"/>
<feature type="transmembrane region" description="Helical" evidence="19">
    <location>
        <begin position="83"/>
        <end position="104"/>
    </location>
</feature>
<evidence type="ECO:0000256" key="18">
    <source>
        <dbReference type="RuleBase" id="RU003938"/>
    </source>
</evidence>
<evidence type="ECO:0000256" key="19">
    <source>
        <dbReference type="SAM" id="Phobius"/>
    </source>
</evidence>
<evidence type="ECO:0000256" key="6">
    <source>
        <dbReference type="ARBA" id="ARBA00012487"/>
    </source>
</evidence>
<evidence type="ECO:0000256" key="17">
    <source>
        <dbReference type="ARBA" id="ARBA00023264"/>
    </source>
</evidence>
<evidence type="ECO:0000256" key="12">
    <source>
        <dbReference type="ARBA" id="ARBA00022695"/>
    </source>
</evidence>
<keyword evidence="14" id="KW-0443">Lipid metabolism</keyword>
<evidence type="ECO:0000256" key="4">
    <source>
        <dbReference type="ARBA" id="ARBA00005189"/>
    </source>
</evidence>
<protein>
    <recommendedName>
        <fullName evidence="7 18">Phosphatidate cytidylyltransferase</fullName>
        <ecNumber evidence="6 18">2.7.7.41</ecNumber>
    </recommendedName>
</protein>